<accession>A0A2I1F6B0</accession>
<dbReference type="PROSITE" id="PS50294">
    <property type="entry name" value="WD_REPEATS_REGION"/>
    <property type="match status" value="2"/>
</dbReference>
<dbReference type="EMBL" id="LLXJ01001722">
    <property type="protein sequence ID" value="PKC01014.1"/>
    <property type="molecule type" value="Genomic_DNA"/>
</dbReference>
<dbReference type="EMBL" id="LLXH01001629">
    <property type="protein sequence ID" value="PKC58106.1"/>
    <property type="molecule type" value="Genomic_DNA"/>
</dbReference>
<dbReference type="VEuPathDB" id="FungiDB:RhiirFUN_019185"/>
<gene>
    <name evidence="3" type="ORF">CHRIB12_LOCUS24193</name>
    <name evidence="5" type="ORF">RhiirA1_471474</name>
    <name evidence="4" type="ORF">RhiirA5_427393</name>
</gene>
<feature type="compositionally biased region" description="Low complexity" evidence="2">
    <location>
        <begin position="90"/>
        <end position="105"/>
    </location>
</feature>
<evidence type="ECO:0000256" key="1">
    <source>
        <dbReference type="PROSITE-ProRule" id="PRU00221"/>
    </source>
</evidence>
<reference evidence="5 6" key="3">
    <citation type="submission" date="2017-10" db="EMBL/GenBank/DDBJ databases">
        <title>Extensive intraspecific genome diversity in a model arbuscular mycorrhizal fungus.</title>
        <authorList>
            <person name="Chen E.C.H."/>
            <person name="Morin E."/>
            <person name="Baudet D."/>
            <person name="Noel J."/>
            <person name="Ndikumana S."/>
            <person name="Charron P."/>
            <person name="St-Onge C."/>
            <person name="Giorgi J."/>
            <person name="Grigoriev I.V."/>
            <person name="Roux C."/>
            <person name="Martin F.M."/>
            <person name="Corradi N."/>
        </authorList>
    </citation>
    <scope>NUCLEOTIDE SEQUENCE [LARGE SCALE GENOMIC DNA]</scope>
    <source>
        <strain evidence="5 6">A1</strain>
    </source>
</reference>
<dbReference type="GO" id="GO:0080008">
    <property type="term" value="C:Cul4-RING E3 ubiquitin ligase complex"/>
    <property type="evidence" value="ECO:0007669"/>
    <property type="project" value="TreeGrafter"/>
</dbReference>
<dbReference type="Pfam" id="PF00400">
    <property type="entry name" value="WD40"/>
    <property type="match status" value="4"/>
</dbReference>
<dbReference type="Proteomes" id="UP000684084">
    <property type="component" value="Unassembled WGS sequence"/>
</dbReference>
<reference evidence="4 7" key="2">
    <citation type="submission" date="2017-09" db="EMBL/GenBank/DDBJ databases">
        <title>Extensive intraspecific genome diversity in a model arbuscular mycorrhizal fungus.</title>
        <authorList>
            <person name="Chen E.C."/>
            <person name="Morin E."/>
            <person name="Beaudet D."/>
            <person name="Noel J."/>
            <person name="Ndikumana S."/>
            <person name="Charron P."/>
            <person name="St-Onge C."/>
            <person name="Giorgi J."/>
            <person name="Grigoriev I.V."/>
            <person name="Roux C."/>
            <person name="Martin F.M."/>
            <person name="Corradi N."/>
        </authorList>
    </citation>
    <scope>NUCLEOTIDE SEQUENCE [LARGE SCALE GENOMIC DNA]</scope>
    <source>
        <strain evidence="4 7">A5</strain>
    </source>
</reference>
<dbReference type="InterPro" id="IPR051859">
    <property type="entry name" value="DCAF"/>
</dbReference>
<dbReference type="PANTHER" id="PTHR19847:SF7">
    <property type="entry name" value="DDB1- AND CUL4-ASSOCIATED FACTOR 11"/>
    <property type="match status" value="1"/>
</dbReference>
<dbReference type="Gene3D" id="2.130.10.10">
    <property type="entry name" value="YVTN repeat-like/Quinoprotein amine dehydrogenase"/>
    <property type="match status" value="1"/>
</dbReference>
<feature type="repeat" description="WD" evidence="1">
    <location>
        <begin position="312"/>
        <end position="345"/>
    </location>
</feature>
<feature type="region of interest" description="Disordered" evidence="2">
    <location>
        <begin position="86"/>
        <end position="105"/>
    </location>
</feature>
<feature type="region of interest" description="Disordered" evidence="2">
    <location>
        <begin position="1"/>
        <end position="34"/>
    </location>
</feature>
<evidence type="ECO:0000313" key="4">
    <source>
        <dbReference type="EMBL" id="PKC01014.1"/>
    </source>
</evidence>
<organism evidence="5 6">
    <name type="scientific">Rhizophagus irregularis</name>
    <dbReference type="NCBI Taxonomy" id="588596"/>
    <lineage>
        <taxon>Eukaryota</taxon>
        <taxon>Fungi</taxon>
        <taxon>Fungi incertae sedis</taxon>
        <taxon>Mucoromycota</taxon>
        <taxon>Glomeromycotina</taxon>
        <taxon>Glomeromycetes</taxon>
        <taxon>Glomerales</taxon>
        <taxon>Glomeraceae</taxon>
        <taxon>Rhizophagus</taxon>
    </lineage>
</organism>
<evidence type="ECO:0000313" key="6">
    <source>
        <dbReference type="Proteomes" id="UP000232688"/>
    </source>
</evidence>
<keyword evidence="1" id="KW-0853">WD repeat</keyword>
<dbReference type="VEuPathDB" id="FungiDB:RhiirA1_471474"/>
<dbReference type="AlphaFoldDB" id="A0A2I1F6B0"/>
<dbReference type="SMR" id="A0A2I1F6B0"/>
<sequence length="545" mass="62098">MNSNNDSEMSDNFSDFPAEQVATPVLESPDGITEEDSTYISITENEDNSDDSNESNTDIWLMGNNSINPILGIYRLLHRTLEIQEESDNESSSNSYSNENYNNNEVDADGMNKGEILMKSGEFGIIEPSPDKGLNAEKLFSKNACHQLMLREILPGRFSKISFGKNFRPNTNGEVAVNYGVRAYSGQYSLDGSFFYTCCQDFRVHIYDTTNPNVFKETKTIVGDGRWTITDANLSSDNQWLAYTSITPIVYLAKTDPNVDFQIPLDFSKRLSYNYGLWSIRFSNDSRELVGGASDSRIYVYDIETRNVLLQLDGHDDDVNAVCFADDSSHILFSGSDDTYIKVWDRRSMRGGKESGVLVGHTEGITYVTAKGDGRYCLSNSKDQTMKLWDIRMMVSGERFENMQLEDYRQGWDYRLNNYPGDRHFKHPQDVSVMTYRGHSVLKTLIRCHFSPISTTGQRYLYTGSEDGRVRIFSLDGRIIQSLDVIEAIRNERNRNTSRPIYLHRPVTRDVSWHPHLPLMTSTSWSGPHRDSGVIVCHSYKEPDH</sequence>
<dbReference type="EMBL" id="CAGKOT010000111">
    <property type="protein sequence ID" value="CAB5396144.1"/>
    <property type="molecule type" value="Genomic_DNA"/>
</dbReference>
<feature type="repeat" description="WD" evidence="1">
    <location>
        <begin position="358"/>
        <end position="392"/>
    </location>
</feature>
<reference evidence="4 7" key="1">
    <citation type="submission" date="2016-04" db="EMBL/GenBank/DDBJ databases">
        <title>Genome analyses suggest a sexual origin of heterokaryosis in a supposedly ancient asexual fungus.</title>
        <authorList>
            <person name="Ropars J."/>
            <person name="Sedzielewska K."/>
            <person name="Noel J."/>
            <person name="Charron P."/>
            <person name="Farinelli L."/>
            <person name="Marton T."/>
            <person name="Kruger M."/>
            <person name="Pelin A."/>
            <person name="Brachmann A."/>
            <person name="Corradi N."/>
        </authorList>
    </citation>
    <scope>NUCLEOTIDE SEQUENCE [LARGE SCALE GENOMIC DNA]</scope>
    <source>
        <strain evidence="4 7">A5</strain>
    </source>
</reference>
<feature type="compositionally biased region" description="Low complexity" evidence="2">
    <location>
        <begin position="1"/>
        <end position="16"/>
    </location>
</feature>
<dbReference type="Proteomes" id="UP000232722">
    <property type="component" value="Unassembled WGS sequence"/>
</dbReference>
<dbReference type="InterPro" id="IPR001680">
    <property type="entry name" value="WD40_rpt"/>
</dbReference>
<comment type="caution">
    <text evidence="5">The sequence shown here is derived from an EMBL/GenBank/DDBJ whole genome shotgun (WGS) entry which is preliminary data.</text>
</comment>
<proteinExistence type="predicted"/>
<dbReference type="SMART" id="SM00320">
    <property type="entry name" value="WD40"/>
    <property type="match status" value="5"/>
</dbReference>
<dbReference type="PANTHER" id="PTHR19847">
    <property type="entry name" value="DDB1- AND CUL4-ASSOCIATED FACTOR 11"/>
    <property type="match status" value="1"/>
</dbReference>
<reference evidence="3" key="5">
    <citation type="submission" date="2020-05" db="EMBL/GenBank/DDBJ databases">
        <authorList>
            <person name="Rincon C."/>
            <person name="Sanders R I."/>
            <person name="Robbins C."/>
            <person name="Chaturvedi A."/>
        </authorList>
    </citation>
    <scope>NUCLEOTIDE SEQUENCE</scope>
    <source>
        <strain evidence="3">CHB12</strain>
    </source>
</reference>
<dbReference type="SUPFAM" id="SSF50978">
    <property type="entry name" value="WD40 repeat-like"/>
    <property type="match status" value="1"/>
</dbReference>
<dbReference type="InterPro" id="IPR015943">
    <property type="entry name" value="WD40/YVTN_repeat-like_dom_sf"/>
</dbReference>
<reference evidence="5 6" key="4">
    <citation type="submission" date="2017-10" db="EMBL/GenBank/DDBJ databases">
        <title>Genome analyses suggest a sexual origin of heterokaryosis in a supposedly ancient asexual fungus.</title>
        <authorList>
            <person name="Corradi N."/>
            <person name="Sedzielewska K."/>
            <person name="Noel J."/>
            <person name="Charron P."/>
            <person name="Farinelli L."/>
            <person name="Marton T."/>
            <person name="Kruger M."/>
            <person name="Pelin A."/>
            <person name="Brachmann A."/>
            <person name="Corradi N."/>
        </authorList>
    </citation>
    <scope>NUCLEOTIDE SEQUENCE [LARGE SCALE GENOMIC DNA]</scope>
    <source>
        <strain evidence="5 6">A1</strain>
    </source>
</reference>
<dbReference type="InterPro" id="IPR036322">
    <property type="entry name" value="WD40_repeat_dom_sf"/>
</dbReference>
<evidence type="ECO:0000313" key="5">
    <source>
        <dbReference type="EMBL" id="PKC58106.1"/>
    </source>
</evidence>
<dbReference type="OrthoDB" id="63070at2759"/>
<dbReference type="Proteomes" id="UP000232688">
    <property type="component" value="Unassembled WGS sequence"/>
</dbReference>
<evidence type="ECO:0000313" key="7">
    <source>
        <dbReference type="Proteomes" id="UP000232722"/>
    </source>
</evidence>
<dbReference type="PROSITE" id="PS50082">
    <property type="entry name" value="WD_REPEATS_2"/>
    <property type="match status" value="2"/>
</dbReference>
<dbReference type="VEuPathDB" id="FungiDB:FUN_020210"/>
<evidence type="ECO:0000256" key="2">
    <source>
        <dbReference type="SAM" id="MobiDB-lite"/>
    </source>
</evidence>
<name>A0A2I1F6B0_9GLOM</name>
<dbReference type="GO" id="GO:0043161">
    <property type="term" value="P:proteasome-mediated ubiquitin-dependent protein catabolic process"/>
    <property type="evidence" value="ECO:0007669"/>
    <property type="project" value="TreeGrafter"/>
</dbReference>
<evidence type="ECO:0000313" key="3">
    <source>
        <dbReference type="EMBL" id="CAB5396144.1"/>
    </source>
</evidence>
<protein>
    <submittedName>
        <fullName evidence="5">WD40 repeat-like protein</fullName>
    </submittedName>
</protein>